<sequence>MSALPIDVAKVEEEFKECKKAGITFMFFIHADNDQSLHKVVKLLERQYEIVTQLVKMQNAGDIVSKGKQQTMENIIHKTNIKLGGVNYELRLPEAGIAETLGNDTLCIGISLNHPGAINPTLRSTIGSAPTIVGYAANDKKHPFEFVGGFRLQKPSKEERVTVLGEIVQECFERFKVNRGNFPRKLILFRNGCSGTFIFIDVLCRFIFFLYYF</sequence>
<organism evidence="1 2">
    <name type="scientific">Panagrolaimus sp. ES5</name>
    <dbReference type="NCBI Taxonomy" id="591445"/>
    <lineage>
        <taxon>Eukaryota</taxon>
        <taxon>Metazoa</taxon>
        <taxon>Ecdysozoa</taxon>
        <taxon>Nematoda</taxon>
        <taxon>Chromadorea</taxon>
        <taxon>Rhabditida</taxon>
        <taxon>Tylenchina</taxon>
        <taxon>Panagrolaimomorpha</taxon>
        <taxon>Panagrolaimoidea</taxon>
        <taxon>Panagrolaimidae</taxon>
        <taxon>Panagrolaimus</taxon>
    </lineage>
</organism>
<protein>
    <submittedName>
        <fullName evidence="2">Piwi domain-containing protein</fullName>
    </submittedName>
</protein>
<reference evidence="2" key="1">
    <citation type="submission" date="2022-11" db="UniProtKB">
        <authorList>
            <consortium name="WormBaseParasite"/>
        </authorList>
    </citation>
    <scope>IDENTIFICATION</scope>
</reference>
<name>A0AC34FHM6_9BILA</name>
<dbReference type="Proteomes" id="UP000887579">
    <property type="component" value="Unplaced"/>
</dbReference>
<evidence type="ECO:0000313" key="1">
    <source>
        <dbReference type="Proteomes" id="UP000887579"/>
    </source>
</evidence>
<accession>A0AC34FHM6</accession>
<evidence type="ECO:0000313" key="2">
    <source>
        <dbReference type="WBParaSite" id="ES5_v2.g16860.t1"/>
    </source>
</evidence>
<proteinExistence type="predicted"/>
<dbReference type="WBParaSite" id="ES5_v2.g16860.t1">
    <property type="protein sequence ID" value="ES5_v2.g16860.t1"/>
    <property type="gene ID" value="ES5_v2.g16860"/>
</dbReference>